<evidence type="ECO:0000313" key="2">
    <source>
        <dbReference type="EMBL" id="MCC6072034.1"/>
    </source>
</evidence>
<proteinExistence type="predicted"/>
<evidence type="ECO:0000313" key="3">
    <source>
        <dbReference type="Proteomes" id="UP001198701"/>
    </source>
</evidence>
<dbReference type="Gene3D" id="3.40.50.2020">
    <property type="match status" value="1"/>
</dbReference>
<sequence length="257" mass="27681">MRRQDLLLAQCRGVFAGGSCAARRGNAMHSTYEFKDRTHAGKMLAKALSVYAHDPRAIVLALPRGGVPVGFAVARQLGLALDILIVRKLGMPGHEEFAIGAIGAGGVRVLQEDVVDEYGVPAPAIAAISARELKEIERRERQYRGARAPLQLRGRIALLVDDGLATGSTMRAAIEIAHKLGAARVVVAVPVGAPDTCNALEREVDELVCLSRPPFFSAVSQWYRDFGQTSDEEVQDLLALAWREHPDTAAPASMNNP</sequence>
<dbReference type="Gene3D" id="3.30.1310.20">
    <property type="entry name" value="PRTase-like"/>
    <property type="match status" value="1"/>
</dbReference>
<dbReference type="Proteomes" id="UP001198701">
    <property type="component" value="Unassembled WGS sequence"/>
</dbReference>
<dbReference type="EMBL" id="JAJHPV010000013">
    <property type="protein sequence ID" value="MCC6072034.1"/>
    <property type="molecule type" value="Genomic_DNA"/>
</dbReference>
<feature type="domain" description="Phosphoribosyltransferase" evidence="1">
    <location>
        <begin position="54"/>
        <end position="199"/>
    </location>
</feature>
<comment type="caution">
    <text evidence="2">The sequence shown here is derived from an EMBL/GenBank/DDBJ whole genome shotgun (WGS) entry which is preliminary data.</text>
</comment>
<dbReference type="SUPFAM" id="SSF53271">
    <property type="entry name" value="PRTase-like"/>
    <property type="match status" value="1"/>
</dbReference>
<keyword evidence="2" id="KW-0808">Transferase</keyword>
<dbReference type="InterPro" id="IPR000836">
    <property type="entry name" value="PRTase_dom"/>
</dbReference>
<evidence type="ECO:0000259" key="1">
    <source>
        <dbReference type="Pfam" id="PF00156"/>
    </source>
</evidence>
<dbReference type="CDD" id="cd06223">
    <property type="entry name" value="PRTases_typeI"/>
    <property type="match status" value="1"/>
</dbReference>
<dbReference type="InterPro" id="IPR029057">
    <property type="entry name" value="PRTase-like"/>
</dbReference>
<keyword evidence="2" id="KW-0328">Glycosyltransferase</keyword>
<gene>
    <name evidence="2" type="ORF">LMJ30_13835</name>
</gene>
<reference evidence="2 3" key="1">
    <citation type="submission" date="2021-11" db="EMBL/GenBank/DDBJ databases">
        <authorList>
            <person name="Huq M.A."/>
        </authorList>
    </citation>
    <scope>NUCLEOTIDE SEQUENCE [LARGE SCALE GENOMIC DNA]</scope>
    <source>
        <strain evidence="2 3">MAHUQ-52</strain>
    </source>
</reference>
<organism evidence="2 3">
    <name type="scientific">Massilia agrisoli</name>
    <dbReference type="NCBI Taxonomy" id="2892444"/>
    <lineage>
        <taxon>Bacteria</taxon>
        <taxon>Pseudomonadati</taxon>
        <taxon>Pseudomonadota</taxon>
        <taxon>Betaproteobacteria</taxon>
        <taxon>Burkholderiales</taxon>
        <taxon>Oxalobacteraceae</taxon>
        <taxon>Telluria group</taxon>
        <taxon>Massilia</taxon>
    </lineage>
</organism>
<dbReference type="GO" id="GO:0016757">
    <property type="term" value="F:glycosyltransferase activity"/>
    <property type="evidence" value="ECO:0007669"/>
    <property type="project" value="UniProtKB-KW"/>
</dbReference>
<protein>
    <submittedName>
        <fullName evidence="2">Phosphoribosyltransferase</fullName>
    </submittedName>
</protein>
<dbReference type="Pfam" id="PF00156">
    <property type="entry name" value="Pribosyltran"/>
    <property type="match status" value="1"/>
</dbReference>
<accession>A0ABS8IXV4</accession>
<keyword evidence="3" id="KW-1185">Reference proteome</keyword>
<name>A0ABS8IXV4_9BURK</name>